<dbReference type="Pfam" id="PF13590">
    <property type="entry name" value="DUF4136"/>
    <property type="match status" value="1"/>
</dbReference>
<evidence type="ECO:0000313" key="4">
    <source>
        <dbReference type="EMBL" id="UZD55335.1"/>
    </source>
</evidence>
<organism evidence="4 5">
    <name type="scientific">Caldimonas aquatica</name>
    <dbReference type="NCBI Taxonomy" id="376175"/>
    <lineage>
        <taxon>Bacteria</taxon>
        <taxon>Pseudomonadati</taxon>
        <taxon>Pseudomonadota</taxon>
        <taxon>Betaproteobacteria</taxon>
        <taxon>Burkholderiales</taxon>
        <taxon>Sphaerotilaceae</taxon>
        <taxon>Caldimonas</taxon>
    </lineage>
</organism>
<dbReference type="EMBL" id="CP110257">
    <property type="protein sequence ID" value="UZD55335.1"/>
    <property type="molecule type" value="Genomic_DNA"/>
</dbReference>
<dbReference type="PROSITE" id="PS51257">
    <property type="entry name" value="PROKAR_LIPOPROTEIN"/>
    <property type="match status" value="1"/>
</dbReference>
<evidence type="ECO:0000313" key="5">
    <source>
        <dbReference type="Proteomes" id="UP001163266"/>
    </source>
</evidence>
<feature type="domain" description="DUF4136" evidence="3">
    <location>
        <begin position="32"/>
        <end position="183"/>
    </location>
</feature>
<accession>A0ABY6MTL0</accession>
<protein>
    <submittedName>
        <fullName evidence="4">DUF4136 domain-containing protein</fullName>
    </submittedName>
</protein>
<keyword evidence="5" id="KW-1185">Reference proteome</keyword>
<reference evidence="4" key="1">
    <citation type="submission" date="2022-10" db="EMBL/GenBank/DDBJ databases">
        <title>Complete genome sequence of Schlegelella aquatica LMG 23380.</title>
        <authorList>
            <person name="Musilova J."/>
            <person name="Kourilova X."/>
            <person name="Bezdicek M."/>
            <person name="Hermankova K."/>
            <person name="Obruca S."/>
            <person name="Sedlar K."/>
        </authorList>
    </citation>
    <scope>NUCLEOTIDE SEQUENCE</scope>
    <source>
        <strain evidence="4">LMG 23380</strain>
    </source>
</reference>
<evidence type="ECO:0000256" key="1">
    <source>
        <dbReference type="SAM" id="MobiDB-lite"/>
    </source>
</evidence>
<dbReference type="RefSeq" id="WP_264893090.1">
    <property type="nucleotide sequence ID" value="NZ_CP110257.1"/>
</dbReference>
<proteinExistence type="predicted"/>
<name>A0ABY6MTL0_9BURK</name>
<feature type="region of interest" description="Disordered" evidence="1">
    <location>
        <begin position="198"/>
        <end position="221"/>
    </location>
</feature>
<gene>
    <name evidence="4" type="ORF">OMP39_01715</name>
</gene>
<dbReference type="Proteomes" id="UP001163266">
    <property type="component" value="Chromosome"/>
</dbReference>
<dbReference type="InterPro" id="IPR025411">
    <property type="entry name" value="DUF4136"/>
</dbReference>
<evidence type="ECO:0000256" key="2">
    <source>
        <dbReference type="SAM" id="SignalP"/>
    </source>
</evidence>
<feature type="compositionally biased region" description="Low complexity" evidence="1">
    <location>
        <begin position="200"/>
        <end position="221"/>
    </location>
</feature>
<keyword evidence="2" id="KW-0732">Signal</keyword>
<feature type="chain" id="PRO_5046486938" evidence="2">
    <location>
        <begin position="21"/>
        <end position="221"/>
    </location>
</feature>
<evidence type="ECO:0000259" key="3">
    <source>
        <dbReference type="Pfam" id="PF13590"/>
    </source>
</evidence>
<sequence>MDTIKRWGTAACLAAAVVLAGCATPRLIESDVTSYTQWPEQRRPGTFTFERLPSQQARPEEQARIEALALPALQQLGFRLVPESAQPDVTIQVGVSRTRYDRAPWDDPWPYGYAGWGFGHRSALGVGLGWQIPSPYYVFQVAVLIRDAKTKQVLYETSARHDGRWTDEGLQAALFEAALKDFPRPALSPRRVRIEIPRDGSAPAAAASAPQPGAPAGSPAR</sequence>
<feature type="signal peptide" evidence="2">
    <location>
        <begin position="1"/>
        <end position="20"/>
    </location>
</feature>
<dbReference type="Gene3D" id="3.30.160.670">
    <property type="match status" value="1"/>
</dbReference>